<protein>
    <submittedName>
        <fullName evidence="1">Uncharacterized protein</fullName>
    </submittedName>
</protein>
<gene>
    <name evidence="1" type="ORF">OG913_16370</name>
</gene>
<reference evidence="1" key="1">
    <citation type="submission" date="2022-10" db="EMBL/GenBank/DDBJ databases">
        <title>The complete genomes of actinobacterial strains from the NBC collection.</title>
        <authorList>
            <person name="Joergensen T.S."/>
            <person name="Alvarez Arevalo M."/>
            <person name="Sterndorff E.B."/>
            <person name="Faurdal D."/>
            <person name="Vuksanovic O."/>
            <person name="Mourched A.-S."/>
            <person name="Charusanti P."/>
            <person name="Shaw S."/>
            <person name="Blin K."/>
            <person name="Weber T."/>
        </authorList>
    </citation>
    <scope>NUCLEOTIDE SEQUENCE</scope>
    <source>
        <strain evidence="1">NBC_00254</strain>
    </source>
</reference>
<organism evidence="1 2">
    <name type="scientific">Microbispora hainanensis</name>
    <dbReference type="NCBI Taxonomy" id="568844"/>
    <lineage>
        <taxon>Bacteria</taxon>
        <taxon>Bacillati</taxon>
        <taxon>Actinomycetota</taxon>
        <taxon>Actinomycetes</taxon>
        <taxon>Streptosporangiales</taxon>
        <taxon>Streptosporangiaceae</taxon>
        <taxon>Microbispora</taxon>
    </lineage>
</organism>
<evidence type="ECO:0000313" key="1">
    <source>
        <dbReference type="EMBL" id="WUP78506.1"/>
    </source>
</evidence>
<keyword evidence="2" id="KW-1185">Reference proteome</keyword>
<evidence type="ECO:0000313" key="2">
    <source>
        <dbReference type="Proteomes" id="UP001432011"/>
    </source>
</evidence>
<dbReference type="EMBL" id="CP108085">
    <property type="protein sequence ID" value="WUP78506.1"/>
    <property type="molecule type" value="Genomic_DNA"/>
</dbReference>
<proteinExistence type="predicted"/>
<dbReference type="Proteomes" id="UP001432011">
    <property type="component" value="Chromosome"/>
</dbReference>
<sequence>MSQTVIGSLTGYSQGKVSAIMSGSQQVTAPEVCSSASPTAVRMPDQARMAHASPRTTWQPQLISSKLALKVLRS</sequence>
<name>A0ABZ1T0S3_9ACTN</name>
<accession>A0ABZ1T0S3</accession>
<dbReference type="RefSeq" id="WP_419197678.1">
    <property type="nucleotide sequence ID" value="NZ_CP108085.1"/>
</dbReference>